<keyword evidence="2 7" id="KW-0441">Lipid A biosynthesis</keyword>
<dbReference type="InterPro" id="IPR020573">
    <property type="entry name" value="UDP_GlcNAc_AcTrfase_non-rep"/>
</dbReference>
<evidence type="ECO:0000256" key="2">
    <source>
        <dbReference type="ARBA" id="ARBA00022556"/>
    </source>
</evidence>
<comment type="subunit">
    <text evidence="7">Homotrimer.</text>
</comment>
<evidence type="ECO:0000259" key="9">
    <source>
        <dbReference type="Pfam" id="PF04613"/>
    </source>
</evidence>
<gene>
    <name evidence="7" type="primary">lpxD</name>
    <name evidence="10" type="ORF">SAMN02745857_01956</name>
</gene>
<keyword evidence="4 7" id="KW-0677">Repeat</keyword>
<keyword evidence="1 7" id="KW-0444">Lipid biosynthesis</keyword>
<feature type="coiled-coil region" evidence="8">
    <location>
        <begin position="316"/>
        <end position="343"/>
    </location>
</feature>
<dbReference type="GO" id="GO:0103118">
    <property type="term" value="F:UDP-3-O-[(3R)-3-hydroxyacyl]-glucosamine N-acyltransferase activity"/>
    <property type="evidence" value="ECO:0007669"/>
    <property type="project" value="UniProtKB-EC"/>
</dbReference>
<dbReference type="SUPFAM" id="SSF51161">
    <property type="entry name" value="Trimeric LpxA-like enzymes"/>
    <property type="match status" value="1"/>
</dbReference>
<dbReference type="EMBL" id="FWXD01000010">
    <property type="protein sequence ID" value="SMC24765.1"/>
    <property type="molecule type" value="Genomic_DNA"/>
</dbReference>
<dbReference type="InterPro" id="IPR011004">
    <property type="entry name" value="Trimer_LpxA-like_sf"/>
</dbReference>
<dbReference type="CDD" id="cd03352">
    <property type="entry name" value="LbH_LpxD"/>
    <property type="match status" value="1"/>
</dbReference>
<proteinExistence type="inferred from homology"/>
<feature type="domain" description="UDP-3-O-[3-hydroxymyristoyl] glucosamine N-acyltransferase non-repeat region" evidence="9">
    <location>
        <begin position="22"/>
        <end position="89"/>
    </location>
</feature>
<keyword evidence="8" id="KW-0175">Coiled coil</keyword>
<comment type="catalytic activity">
    <reaction evidence="7">
        <text>a UDP-3-O-[(3R)-3-hydroxyacyl]-alpha-D-glucosamine + a (3R)-hydroxyacyl-[ACP] = a UDP-2-N,3-O-bis[(3R)-3-hydroxyacyl]-alpha-D-glucosamine + holo-[ACP] + H(+)</text>
        <dbReference type="Rhea" id="RHEA:53836"/>
        <dbReference type="Rhea" id="RHEA-COMP:9685"/>
        <dbReference type="Rhea" id="RHEA-COMP:9945"/>
        <dbReference type="ChEBI" id="CHEBI:15378"/>
        <dbReference type="ChEBI" id="CHEBI:64479"/>
        <dbReference type="ChEBI" id="CHEBI:78827"/>
        <dbReference type="ChEBI" id="CHEBI:137740"/>
        <dbReference type="ChEBI" id="CHEBI:137748"/>
        <dbReference type="EC" id="2.3.1.191"/>
    </reaction>
</comment>
<dbReference type="STRING" id="1121001.SAMN02745857_01956"/>
<reference evidence="10 11" key="1">
    <citation type="submission" date="2017-04" db="EMBL/GenBank/DDBJ databases">
        <authorList>
            <person name="Afonso C.L."/>
            <person name="Miller P.J."/>
            <person name="Scott M.A."/>
            <person name="Spackman E."/>
            <person name="Goraichik I."/>
            <person name="Dimitrov K.M."/>
            <person name="Suarez D.L."/>
            <person name="Swayne D.E."/>
        </authorList>
    </citation>
    <scope>NUCLEOTIDE SEQUENCE [LARGE SCALE GENOMIC DNA]</scope>
    <source>
        <strain evidence="10 11">DSM 23236</strain>
    </source>
</reference>
<dbReference type="PROSITE" id="PS00101">
    <property type="entry name" value="HEXAPEP_TRANSFERASES"/>
    <property type="match status" value="1"/>
</dbReference>
<keyword evidence="5 7" id="KW-0443">Lipid metabolism</keyword>
<evidence type="ECO:0000256" key="6">
    <source>
        <dbReference type="ARBA" id="ARBA00023315"/>
    </source>
</evidence>
<evidence type="ECO:0000256" key="1">
    <source>
        <dbReference type="ARBA" id="ARBA00022516"/>
    </source>
</evidence>
<keyword evidence="11" id="KW-1185">Reference proteome</keyword>
<dbReference type="Gene3D" id="2.160.10.10">
    <property type="entry name" value="Hexapeptide repeat proteins"/>
    <property type="match status" value="1"/>
</dbReference>
<dbReference type="HAMAP" id="MF_00523">
    <property type="entry name" value="LpxD"/>
    <property type="match status" value="1"/>
</dbReference>
<dbReference type="AlphaFoldDB" id="A0A1W1XLJ9"/>
<feature type="active site" description="Proton acceptor" evidence="7">
    <location>
        <position position="239"/>
    </location>
</feature>
<protein>
    <recommendedName>
        <fullName evidence="7">UDP-3-O-acylglucosamine N-acyltransferase</fullName>
        <ecNumber evidence="7">2.3.1.191</ecNumber>
    </recommendedName>
</protein>
<keyword evidence="6 7" id="KW-0012">Acyltransferase</keyword>
<dbReference type="Pfam" id="PF04613">
    <property type="entry name" value="LpxD"/>
    <property type="match status" value="1"/>
</dbReference>
<evidence type="ECO:0000256" key="3">
    <source>
        <dbReference type="ARBA" id="ARBA00022679"/>
    </source>
</evidence>
<dbReference type="InterPro" id="IPR007691">
    <property type="entry name" value="LpxD"/>
</dbReference>
<organism evidence="10 11">
    <name type="scientific">Andreprevotia lacus DSM 23236</name>
    <dbReference type="NCBI Taxonomy" id="1121001"/>
    <lineage>
        <taxon>Bacteria</taxon>
        <taxon>Pseudomonadati</taxon>
        <taxon>Pseudomonadota</taxon>
        <taxon>Betaproteobacteria</taxon>
        <taxon>Neisseriales</taxon>
        <taxon>Chitinibacteraceae</taxon>
        <taxon>Andreprevotia</taxon>
    </lineage>
</organism>
<dbReference type="NCBIfam" id="TIGR01853">
    <property type="entry name" value="lipid_A_lpxD"/>
    <property type="match status" value="1"/>
</dbReference>
<keyword evidence="3 7" id="KW-0808">Transferase</keyword>
<dbReference type="Gene3D" id="1.20.5.170">
    <property type="match status" value="1"/>
</dbReference>
<comment type="function">
    <text evidence="7">Catalyzes the N-acylation of UDP-3-O-acylglucosamine using 3-hydroxyacyl-ACP as the acyl donor. Is involved in the biosynthesis of lipid A, a phosphorylated glycolipid that anchors the lipopolysaccharide to the outer membrane of the cell.</text>
</comment>
<evidence type="ECO:0000256" key="8">
    <source>
        <dbReference type="SAM" id="Coils"/>
    </source>
</evidence>
<dbReference type="InterPro" id="IPR018357">
    <property type="entry name" value="Hexapep_transf_CS"/>
</dbReference>
<dbReference type="UniPathway" id="UPA00973"/>
<evidence type="ECO:0000256" key="7">
    <source>
        <dbReference type="HAMAP-Rule" id="MF_00523"/>
    </source>
</evidence>
<dbReference type="PANTHER" id="PTHR43378">
    <property type="entry name" value="UDP-3-O-ACYLGLUCOSAMINE N-ACYLTRANSFERASE"/>
    <property type="match status" value="1"/>
</dbReference>
<dbReference type="GO" id="GO:0009245">
    <property type="term" value="P:lipid A biosynthetic process"/>
    <property type="evidence" value="ECO:0007669"/>
    <property type="project" value="UniProtKB-UniRule"/>
</dbReference>
<dbReference type="Gene3D" id="3.40.1390.10">
    <property type="entry name" value="MurE/MurF, N-terminal domain"/>
    <property type="match status" value="1"/>
</dbReference>
<accession>A0A1W1XLJ9</accession>
<name>A0A1W1XLJ9_9NEIS</name>
<dbReference type="GO" id="GO:0016020">
    <property type="term" value="C:membrane"/>
    <property type="evidence" value="ECO:0007669"/>
    <property type="project" value="GOC"/>
</dbReference>
<sequence>MSQSWTISTLAERLGGAWHGDDVAIDHVASLESAASGALAFLANPRFKPQMAQSAAAAVVLKAADAEGLTRPHIVAKDPHLFFARAAQLLHPARVAQGGVHPSATVSDAAQVDASAQIGPGVVVEAGARIAAGAILLANVYVGRDVIIGEGALLYPQVCVLDHCEIGARVILHPAAIIGADGFGNAWAGDHWEKIPQLGRVIIGDDVEIGACTTVDRGALEDTVIGQGARLDNLIQVAHNVEVGAHTAMAACVGIAGSTKIGARCQIGGAAMISGHLEIADGTVVLGGTLVAKTIHQSGVYSGSYPMQEHGDWLKNAAQLRHLNELVQRVKQLEKQLTALQVASGEEKQ</sequence>
<dbReference type="Proteomes" id="UP000192761">
    <property type="component" value="Unassembled WGS sequence"/>
</dbReference>
<comment type="similarity">
    <text evidence="7">Belongs to the transferase hexapeptide repeat family. LpxD subfamily.</text>
</comment>
<evidence type="ECO:0000256" key="4">
    <source>
        <dbReference type="ARBA" id="ARBA00022737"/>
    </source>
</evidence>
<dbReference type="OrthoDB" id="9784739at2"/>
<evidence type="ECO:0000313" key="10">
    <source>
        <dbReference type="EMBL" id="SMC24765.1"/>
    </source>
</evidence>
<comment type="pathway">
    <text evidence="7">Bacterial outer membrane biogenesis; LPS lipid A biosynthesis.</text>
</comment>
<dbReference type="EC" id="2.3.1.191" evidence="7"/>
<dbReference type="GO" id="GO:0016410">
    <property type="term" value="F:N-acyltransferase activity"/>
    <property type="evidence" value="ECO:0007669"/>
    <property type="project" value="InterPro"/>
</dbReference>
<dbReference type="RefSeq" id="WP_084090616.1">
    <property type="nucleotide sequence ID" value="NZ_FWXD01000010.1"/>
</dbReference>
<evidence type="ECO:0000313" key="11">
    <source>
        <dbReference type="Proteomes" id="UP000192761"/>
    </source>
</evidence>
<dbReference type="PANTHER" id="PTHR43378:SF2">
    <property type="entry name" value="UDP-3-O-ACYLGLUCOSAMINE N-ACYLTRANSFERASE 1, MITOCHONDRIAL-RELATED"/>
    <property type="match status" value="1"/>
</dbReference>
<dbReference type="NCBIfam" id="NF002060">
    <property type="entry name" value="PRK00892.1"/>
    <property type="match status" value="1"/>
</dbReference>
<evidence type="ECO:0000256" key="5">
    <source>
        <dbReference type="ARBA" id="ARBA00023098"/>
    </source>
</evidence>